<reference evidence="1" key="1">
    <citation type="submission" date="2014-05" db="EMBL/GenBank/DDBJ databases">
        <title>The transcriptome of the halophilic microalga Tetraselmis sp. GSL018 isolated from the Great Salt Lake, Utah.</title>
        <authorList>
            <person name="Jinkerson R.E."/>
            <person name="D'Adamo S."/>
            <person name="Posewitz M.C."/>
        </authorList>
    </citation>
    <scope>NUCLEOTIDE SEQUENCE</scope>
    <source>
        <strain evidence="1">GSL018</strain>
    </source>
</reference>
<protein>
    <submittedName>
        <fullName evidence="1">Centriole proteome protein</fullName>
    </submittedName>
</protein>
<accession>A0A061SFR4</accession>
<name>A0A061SFR4_9CHLO</name>
<feature type="non-terminal residue" evidence="1">
    <location>
        <position position="163"/>
    </location>
</feature>
<gene>
    <name evidence="1" type="ORF">TSPGSL018_7312</name>
</gene>
<feature type="non-terminal residue" evidence="1">
    <location>
        <position position="1"/>
    </location>
</feature>
<dbReference type="AlphaFoldDB" id="A0A061SFR4"/>
<evidence type="ECO:0000313" key="1">
    <source>
        <dbReference type="EMBL" id="JAC81705.1"/>
    </source>
</evidence>
<organism evidence="1">
    <name type="scientific">Tetraselmis sp. GSL018</name>
    <dbReference type="NCBI Taxonomy" id="582737"/>
    <lineage>
        <taxon>Eukaryota</taxon>
        <taxon>Viridiplantae</taxon>
        <taxon>Chlorophyta</taxon>
        <taxon>core chlorophytes</taxon>
        <taxon>Chlorodendrophyceae</taxon>
        <taxon>Chlorodendrales</taxon>
        <taxon>Chlorodendraceae</taxon>
        <taxon>Tetraselmis</taxon>
    </lineage>
</organism>
<proteinExistence type="predicted"/>
<sequence length="163" mass="18915">HSAQSALAWAGEAYSSAQAMRRRGDAPEAFGIVEDMPTRMAYEQLNALAGMAGKVQHVIEHNRRIFQRRVEAGDRSELARAFKAWRAARYGTVRKQQLVTRAAARIARGTLSRAFLSWKDKFHLVDKYLIMKRKGIAVMERGRQRRAFLEWRGLVEERWWKEQ</sequence>
<dbReference type="EMBL" id="GBEZ01003435">
    <property type="protein sequence ID" value="JAC81705.1"/>
    <property type="molecule type" value="Transcribed_RNA"/>
</dbReference>